<accession>A0A1H3W6E9</accession>
<dbReference type="Proteomes" id="UP000199409">
    <property type="component" value="Unassembled WGS sequence"/>
</dbReference>
<protein>
    <submittedName>
        <fullName evidence="8">Cytochrome c biogenesis protein</fullName>
    </submittedName>
</protein>
<dbReference type="PANTHER" id="PTHR31566">
    <property type="entry name" value="CYTOCHROME C BIOGENESIS PROTEIN CCS1, CHLOROPLASTIC"/>
    <property type="match status" value="1"/>
</dbReference>
<feature type="domain" description="ResB-like" evidence="7">
    <location>
        <begin position="356"/>
        <end position="440"/>
    </location>
</feature>
<evidence type="ECO:0000313" key="9">
    <source>
        <dbReference type="Proteomes" id="UP000199409"/>
    </source>
</evidence>
<evidence type="ECO:0000256" key="5">
    <source>
        <dbReference type="ARBA" id="ARBA00023136"/>
    </source>
</evidence>
<gene>
    <name evidence="8" type="ORF">SAMN05660420_00463</name>
</gene>
<name>A0A1H3W6E9_9BACT</name>
<dbReference type="EMBL" id="FNQN01000001">
    <property type="protein sequence ID" value="SDZ81868.1"/>
    <property type="molecule type" value="Genomic_DNA"/>
</dbReference>
<dbReference type="InterPro" id="IPR023494">
    <property type="entry name" value="Cyt_c_bgen_Ccs1/CcsB/ResB"/>
</dbReference>
<evidence type="ECO:0000256" key="1">
    <source>
        <dbReference type="ARBA" id="ARBA00004141"/>
    </source>
</evidence>
<evidence type="ECO:0000259" key="7">
    <source>
        <dbReference type="Pfam" id="PF05140"/>
    </source>
</evidence>
<evidence type="ECO:0000256" key="4">
    <source>
        <dbReference type="ARBA" id="ARBA00022989"/>
    </source>
</evidence>
<proteinExistence type="predicted"/>
<evidence type="ECO:0000256" key="3">
    <source>
        <dbReference type="ARBA" id="ARBA00022748"/>
    </source>
</evidence>
<feature type="transmembrane region" description="Helical" evidence="6">
    <location>
        <begin position="21"/>
        <end position="40"/>
    </location>
</feature>
<evidence type="ECO:0000313" key="8">
    <source>
        <dbReference type="EMBL" id="SDZ81868.1"/>
    </source>
</evidence>
<dbReference type="OrthoDB" id="9770923at2"/>
<organism evidence="8 9">
    <name type="scientific">Desulfuromusa kysingii</name>
    <dbReference type="NCBI Taxonomy" id="37625"/>
    <lineage>
        <taxon>Bacteria</taxon>
        <taxon>Pseudomonadati</taxon>
        <taxon>Thermodesulfobacteriota</taxon>
        <taxon>Desulfuromonadia</taxon>
        <taxon>Desulfuromonadales</taxon>
        <taxon>Geopsychrobacteraceae</taxon>
        <taxon>Desulfuromusa</taxon>
    </lineage>
</organism>
<evidence type="ECO:0000256" key="2">
    <source>
        <dbReference type="ARBA" id="ARBA00022692"/>
    </source>
</evidence>
<evidence type="ECO:0000256" key="6">
    <source>
        <dbReference type="SAM" id="Phobius"/>
    </source>
</evidence>
<sequence>MAETKKSFIDRVWDFLCSLKLAIVLVLLLALTSIIGTVILQNGSPAAYIREYGQANYELFKKLQFIDMYHSTWFIGILALFSINLICCSIKNFPRVWRFVKQPTLIASPGIFNGSANRAEFSCKGSKQQVAEKISSVIAKEFAKTTLSEKDDKLYLFAQKGIYSRFGAYITHVSILIIMAGAVIGNFWGYKAYVNIVEGSSINQVSTRNGVPIDLGFTVRCDDFDVSYYPNSNRPKDYNSDLVILEDGKEVVHKRIEVNDPLTYKGIKFYQSSYGSAGNGFFKIKATEVATGKVFEVEAHQGKNVQLSNGYSFAVTNFTENDRNFGPAIQLHVNSPDGNHGAPFVVWQNHPTIDSKRGGAFSFALLGYDQPFFTGLQVAKDPGVNIVWAGCFLIVFGSLTAFFFSHKRIWVSLEDDGKKIKVKMAGNAHRNQPGFALAFDEIQQQVETTAKNSSPKKEG</sequence>
<reference evidence="8 9" key="1">
    <citation type="submission" date="2016-10" db="EMBL/GenBank/DDBJ databases">
        <authorList>
            <person name="de Groot N.N."/>
        </authorList>
    </citation>
    <scope>NUCLEOTIDE SEQUENCE [LARGE SCALE GENOMIC DNA]</scope>
    <source>
        <strain evidence="8 9">DSM 7343</strain>
    </source>
</reference>
<keyword evidence="5 6" id="KW-0472">Membrane</keyword>
<dbReference type="PANTHER" id="PTHR31566:SF0">
    <property type="entry name" value="CYTOCHROME C BIOGENESIS PROTEIN CCS1, CHLOROPLASTIC"/>
    <property type="match status" value="1"/>
</dbReference>
<keyword evidence="2 6" id="KW-0812">Transmembrane</keyword>
<feature type="domain" description="ResB-like" evidence="7">
    <location>
        <begin position="19"/>
        <end position="339"/>
    </location>
</feature>
<feature type="transmembrane region" description="Helical" evidence="6">
    <location>
        <begin position="166"/>
        <end position="188"/>
    </location>
</feature>
<comment type="subcellular location">
    <subcellularLocation>
        <location evidence="1">Membrane</location>
        <topology evidence="1">Multi-pass membrane protein</topology>
    </subcellularLocation>
</comment>
<keyword evidence="9" id="KW-1185">Reference proteome</keyword>
<feature type="transmembrane region" description="Helical" evidence="6">
    <location>
        <begin position="386"/>
        <end position="404"/>
    </location>
</feature>
<keyword evidence="3" id="KW-0201">Cytochrome c-type biogenesis</keyword>
<dbReference type="InterPro" id="IPR007816">
    <property type="entry name" value="ResB-like_domain"/>
</dbReference>
<feature type="transmembrane region" description="Helical" evidence="6">
    <location>
        <begin position="73"/>
        <end position="93"/>
    </location>
</feature>
<dbReference type="Pfam" id="PF05140">
    <property type="entry name" value="ResB"/>
    <property type="match status" value="2"/>
</dbReference>
<dbReference type="GO" id="GO:0016020">
    <property type="term" value="C:membrane"/>
    <property type="evidence" value="ECO:0007669"/>
    <property type="project" value="UniProtKB-SubCell"/>
</dbReference>
<dbReference type="GO" id="GO:0017004">
    <property type="term" value="P:cytochrome complex assembly"/>
    <property type="evidence" value="ECO:0007669"/>
    <property type="project" value="UniProtKB-KW"/>
</dbReference>
<dbReference type="STRING" id="37625.SAMN05660420_00463"/>
<dbReference type="AlphaFoldDB" id="A0A1H3W6E9"/>
<keyword evidence="4 6" id="KW-1133">Transmembrane helix</keyword>
<dbReference type="RefSeq" id="WP_092344314.1">
    <property type="nucleotide sequence ID" value="NZ_FNQN01000001.1"/>
</dbReference>